<sequence length="893" mass="91605">MELFHIAGSTGSFTIGAPATIPSIGTILVNTNGSFTFTPVANYNGTVPVITYTVSDGNGGTDTGDLAITVTSVNDVPVALDDVVTTPEDSPVSGNVLTNDTDADENTLTVSSFSIAGLTGPFTIGTPATIPSVGTIILNADGSFTFTPEANYNGTVPVITYTVSDGNGGTDTGDLTITVTAVNDVPVATDDVISSPEDSPVSGNVLTNDTDVEGNTLTVSGYSIAGSTGPFTIGTPATIPSIGTIVVNSDGSFTFTPESNYNDNVPVITYTVSDGNGGTDTGDLAITVTALNVAPVAVDDVVTTPEDSPVSGNVLTNDTDVEGNTLTVSGYSIVGITGPFTIGTPATIPSIGTIIVNADGNVLTNDTDVDGNTLTVSGYSIAGLTDSFTIGTPATIPTIGTIVVNGDGSFTFTPEANYNGTVPVITYMVSDGNGGTDTGDLVITVTAVNDAPVAVDDVVTTPEDSPVSGNVLTNDTDVEGNTLTVSGYSIAGLTGPFTIGAPATIPSIGTIILNADGTFTFTPVANYNGTVPVITYTVSDGNGGMDSGDLTITVTAVNDESVDTDGDGVTNEQELLDGTDPNDGCEYESGSQDLTKVSSSWNSLDCDDDGLTNDEELTGIDDPATPADPKGIKTDPRNPDSDGDGVMDGLDLCSIVSGLTTDGCPIQEYVNLGTINSIIKGNISENNELMSDAIYGSPVADSENPLGAELTMNSDGTYTFFARISGVYNFAVPACLPGQTSGCMMIPLQITVFEDLVGESPSVDLKITKYAIADSWYEGDIVEYVIQVENLGTLVAKKLLVKDILPEGLGFVSSTVDGVLDVPNSREITWKFDSLVAGSSIEILLKVKALSLKDVKEIRIVNIASVSSAEVDLTESDNTASADILVKSCLYRM</sequence>
<proteinExistence type="predicted"/>
<dbReference type="PANTHER" id="PTHR34720">
    <property type="entry name" value="MICROCYSTIN DEPENDENT PROTEIN"/>
    <property type="match status" value="1"/>
</dbReference>
<dbReference type="AlphaFoldDB" id="A0AAD5KTA7"/>
<organism evidence="4 5">
    <name type="scientific">Daphnia sinensis</name>
    <dbReference type="NCBI Taxonomy" id="1820382"/>
    <lineage>
        <taxon>Eukaryota</taxon>
        <taxon>Metazoa</taxon>
        <taxon>Ecdysozoa</taxon>
        <taxon>Arthropoda</taxon>
        <taxon>Crustacea</taxon>
        <taxon>Branchiopoda</taxon>
        <taxon>Diplostraca</taxon>
        <taxon>Cladocera</taxon>
        <taxon>Anomopoda</taxon>
        <taxon>Daphniidae</taxon>
        <taxon>Daphnia</taxon>
        <taxon>Daphnia similis group</taxon>
    </lineage>
</organism>
<dbReference type="InterPro" id="IPR041690">
    <property type="entry name" value="Cadherin_5"/>
</dbReference>
<dbReference type="PROSITE" id="PS00018">
    <property type="entry name" value="EF_HAND_1"/>
    <property type="match status" value="1"/>
</dbReference>
<gene>
    <name evidence="4" type="ORF">GHT06_003734</name>
</gene>
<dbReference type="Pfam" id="PF01345">
    <property type="entry name" value="DUF11"/>
    <property type="match status" value="1"/>
</dbReference>
<feature type="compositionally biased region" description="Basic and acidic residues" evidence="1">
    <location>
        <begin position="630"/>
        <end position="640"/>
    </location>
</feature>
<name>A0AAD5KTA7_9CRUS</name>
<evidence type="ECO:0000259" key="2">
    <source>
        <dbReference type="Pfam" id="PF01345"/>
    </source>
</evidence>
<evidence type="ECO:0000313" key="5">
    <source>
        <dbReference type="Proteomes" id="UP000820818"/>
    </source>
</evidence>
<evidence type="ECO:0000256" key="1">
    <source>
        <dbReference type="SAM" id="MobiDB-lite"/>
    </source>
</evidence>
<feature type="domain" description="Cadherin-like" evidence="3">
    <location>
        <begin position="359"/>
        <end position="446"/>
    </location>
</feature>
<dbReference type="PANTHER" id="PTHR34720:SF9">
    <property type="entry name" value="BLR4714 PROTEIN"/>
    <property type="match status" value="1"/>
</dbReference>
<dbReference type="Gene3D" id="2.60.40.1200">
    <property type="match status" value="5"/>
</dbReference>
<feature type="domain" description="Cadherin-like" evidence="3">
    <location>
        <begin position="23"/>
        <end position="71"/>
    </location>
</feature>
<feature type="compositionally biased region" description="Acidic residues" evidence="1">
    <location>
        <begin position="605"/>
        <end position="619"/>
    </location>
</feature>
<protein>
    <submittedName>
        <fullName evidence="4">Uncharacterized protein</fullName>
    </submittedName>
</protein>
<dbReference type="Pfam" id="PF17892">
    <property type="entry name" value="Cadherin_5"/>
    <property type="match status" value="2"/>
</dbReference>
<dbReference type="InterPro" id="IPR001434">
    <property type="entry name" value="OmcB-like_DUF11"/>
</dbReference>
<feature type="region of interest" description="Disordered" evidence="1">
    <location>
        <begin position="559"/>
        <end position="644"/>
    </location>
</feature>
<evidence type="ECO:0000313" key="4">
    <source>
        <dbReference type="EMBL" id="KAI9549368.1"/>
    </source>
</evidence>
<evidence type="ECO:0000259" key="3">
    <source>
        <dbReference type="Pfam" id="PF17892"/>
    </source>
</evidence>
<reference evidence="4" key="1">
    <citation type="submission" date="2022-05" db="EMBL/GenBank/DDBJ databases">
        <title>A multi-omics perspective on studying reproductive biology in Daphnia sinensis.</title>
        <authorList>
            <person name="Jia J."/>
        </authorList>
    </citation>
    <scope>NUCLEOTIDE SEQUENCE</scope>
    <source>
        <strain evidence="4">WSL</strain>
    </source>
</reference>
<comment type="caution">
    <text evidence="4">The sequence shown here is derived from an EMBL/GenBank/DDBJ whole genome shotgun (WGS) entry which is preliminary data.</text>
</comment>
<feature type="compositionally biased region" description="Polar residues" evidence="1">
    <location>
        <begin position="589"/>
        <end position="603"/>
    </location>
</feature>
<dbReference type="EMBL" id="WJBH02000308">
    <property type="protein sequence ID" value="KAI9549368.1"/>
    <property type="molecule type" value="Genomic_DNA"/>
</dbReference>
<feature type="domain" description="DUF11" evidence="2">
    <location>
        <begin position="764"/>
        <end position="884"/>
    </location>
</feature>
<dbReference type="Pfam" id="PF17963">
    <property type="entry name" value="Big_9"/>
    <property type="match status" value="3"/>
</dbReference>
<dbReference type="Proteomes" id="UP000820818">
    <property type="component" value="Unassembled WGS sequence"/>
</dbReference>
<accession>A0AAD5KTA7</accession>
<dbReference type="NCBIfam" id="NF012211">
    <property type="entry name" value="tand_rpt_95"/>
    <property type="match status" value="5"/>
</dbReference>
<keyword evidence="5" id="KW-1185">Reference proteome</keyword>
<dbReference type="InterPro" id="IPR018247">
    <property type="entry name" value="EF_Hand_1_Ca_BS"/>
</dbReference>